<name>A0A6L5XV91_9FIRM</name>
<keyword evidence="1" id="KW-0812">Transmembrane</keyword>
<dbReference type="InterPro" id="IPR022294">
    <property type="entry name" value="ABC-transptr_permeasesu"/>
</dbReference>
<comment type="caution">
    <text evidence="2">The sequence shown here is derived from an EMBL/GenBank/DDBJ whole genome shotgun (WGS) entry which is preliminary data.</text>
</comment>
<accession>A0A6L5XV91</accession>
<feature type="transmembrane region" description="Helical" evidence="1">
    <location>
        <begin position="52"/>
        <end position="73"/>
    </location>
</feature>
<feature type="transmembrane region" description="Helical" evidence="1">
    <location>
        <begin position="164"/>
        <end position="191"/>
    </location>
</feature>
<evidence type="ECO:0000313" key="3">
    <source>
        <dbReference type="Proteomes" id="UP000482209"/>
    </source>
</evidence>
<keyword evidence="3" id="KW-1185">Reference proteome</keyword>
<feature type="transmembrane region" description="Helical" evidence="1">
    <location>
        <begin position="211"/>
        <end position="233"/>
    </location>
</feature>
<dbReference type="AlphaFoldDB" id="A0A6L5XV91"/>
<dbReference type="Proteomes" id="UP000482209">
    <property type="component" value="Unassembled WGS sequence"/>
</dbReference>
<gene>
    <name evidence="2" type="ORF">FYJ58_02365</name>
</gene>
<evidence type="ECO:0000313" key="2">
    <source>
        <dbReference type="EMBL" id="MSS62735.1"/>
    </source>
</evidence>
<dbReference type="NCBIfam" id="TIGR03733">
    <property type="entry name" value="lanti_perm_MutG"/>
    <property type="match status" value="1"/>
</dbReference>
<sequence length="243" mass="27966">MILLHSLKSEYTKTKHSSYLWIHLLIPLFGAILFVLYFSLYESTPLYNKCKMILELTATVFPILIGIVTAVVTNMEEKASYFYRLLSFEHRRGIYLSKLLLLFLSGTFSVLLLFVLFTGGITIITPIESFPYFILLKSFLALIISGLFFYTVHLFISFKFSIGISIFISIVEALLTILFSNVSLPGIWKFIPFSWSVKLSEFVLQGKQSEFYSGLIALIIITVITIFITTTWFQQWEGKKSYE</sequence>
<dbReference type="Pfam" id="PF12730">
    <property type="entry name" value="ABC2_membrane_4"/>
    <property type="match status" value="1"/>
</dbReference>
<dbReference type="EMBL" id="VUMT01000002">
    <property type="protein sequence ID" value="MSS62735.1"/>
    <property type="molecule type" value="Genomic_DNA"/>
</dbReference>
<feature type="transmembrane region" description="Helical" evidence="1">
    <location>
        <begin position="130"/>
        <end position="152"/>
    </location>
</feature>
<proteinExistence type="predicted"/>
<reference evidence="2 3" key="1">
    <citation type="submission" date="2019-08" db="EMBL/GenBank/DDBJ databases">
        <title>In-depth cultivation of the pig gut microbiome towards novel bacterial diversity and tailored functional studies.</title>
        <authorList>
            <person name="Wylensek D."/>
            <person name="Hitch T.C.A."/>
            <person name="Clavel T."/>
        </authorList>
    </citation>
    <scope>NUCLEOTIDE SEQUENCE [LARGE SCALE GENOMIC DNA]</scope>
    <source>
        <strain evidence="2 3">WCA-693-APC-MOT-I</strain>
    </source>
</reference>
<evidence type="ECO:0000256" key="1">
    <source>
        <dbReference type="SAM" id="Phobius"/>
    </source>
</evidence>
<feature type="transmembrane region" description="Helical" evidence="1">
    <location>
        <begin position="94"/>
        <end position="124"/>
    </location>
</feature>
<protein>
    <submittedName>
        <fullName evidence="2">Lantibiotic immunity ABC transporter MutG family permease subunit</fullName>
    </submittedName>
</protein>
<dbReference type="CDD" id="cd21808">
    <property type="entry name" value="ABC-2_lan_permease_MutG"/>
    <property type="match status" value="1"/>
</dbReference>
<keyword evidence="1" id="KW-1133">Transmembrane helix</keyword>
<organism evidence="2 3">
    <name type="scientific">Velocimicrobium porci</name>
    <dbReference type="NCBI Taxonomy" id="2606634"/>
    <lineage>
        <taxon>Bacteria</taxon>
        <taxon>Bacillati</taxon>
        <taxon>Bacillota</taxon>
        <taxon>Clostridia</taxon>
        <taxon>Lachnospirales</taxon>
        <taxon>Lachnospiraceae</taxon>
        <taxon>Velocimicrobium</taxon>
    </lineage>
</organism>
<dbReference type="RefSeq" id="WP_154516697.1">
    <property type="nucleotide sequence ID" value="NZ_VUMT01000002.1"/>
</dbReference>
<feature type="transmembrane region" description="Helical" evidence="1">
    <location>
        <begin position="20"/>
        <end position="40"/>
    </location>
</feature>
<keyword evidence="1" id="KW-0472">Membrane</keyword>